<feature type="signal peptide" evidence="2">
    <location>
        <begin position="1"/>
        <end position="27"/>
    </location>
</feature>
<protein>
    <submittedName>
        <fullName evidence="5">Fibrinogen C domain-containing protein 1-A</fullName>
    </submittedName>
</protein>
<dbReference type="GeneID" id="101858224"/>
<keyword evidence="4" id="KW-1185">Reference proteome</keyword>
<gene>
    <name evidence="5" type="primary">LOC101858224</name>
</gene>
<evidence type="ECO:0000259" key="3">
    <source>
        <dbReference type="PROSITE" id="PS51406"/>
    </source>
</evidence>
<dbReference type="SMART" id="SM00186">
    <property type="entry name" value="FBG"/>
    <property type="match status" value="1"/>
</dbReference>
<dbReference type="InterPro" id="IPR002181">
    <property type="entry name" value="Fibrinogen_a/b/g_C_dom"/>
</dbReference>
<dbReference type="InterPro" id="IPR050373">
    <property type="entry name" value="Fibrinogen_C-term_domain"/>
</dbReference>
<dbReference type="PANTHER" id="PTHR19143">
    <property type="entry name" value="FIBRINOGEN/TENASCIN/ANGIOPOEITIN"/>
    <property type="match status" value="1"/>
</dbReference>
<dbReference type="RefSeq" id="XP_005111093.2">
    <property type="nucleotide sequence ID" value="XM_005111036.3"/>
</dbReference>
<keyword evidence="1" id="KW-0175">Coiled coil</keyword>
<dbReference type="Proteomes" id="UP000694888">
    <property type="component" value="Unplaced"/>
</dbReference>
<proteinExistence type="predicted"/>
<feature type="coiled-coil region" evidence="1">
    <location>
        <begin position="200"/>
        <end position="234"/>
    </location>
</feature>
<organism evidence="4 5">
    <name type="scientific">Aplysia californica</name>
    <name type="common">California sea hare</name>
    <dbReference type="NCBI Taxonomy" id="6500"/>
    <lineage>
        <taxon>Eukaryota</taxon>
        <taxon>Metazoa</taxon>
        <taxon>Spiralia</taxon>
        <taxon>Lophotrochozoa</taxon>
        <taxon>Mollusca</taxon>
        <taxon>Gastropoda</taxon>
        <taxon>Heterobranchia</taxon>
        <taxon>Euthyneura</taxon>
        <taxon>Tectipleura</taxon>
        <taxon>Aplysiida</taxon>
        <taxon>Aplysioidea</taxon>
        <taxon>Aplysiidae</taxon>
        <taxon>Aplysia</taxon>
    </lineage>
</organism>
<feature type="chain" id="PRO_5045979088" evidence="2">
    <location>
        <begin position="28"/>
        <end position="438"/>
    </location>
</feature>
<feature type="domain" description="Fibrinogen C-terminal" evidence="3">
    <location>
        <begin position="231"/>
        <end position="438"/>
    </location>
</feature>
<accession>A0ABM0K870</accession>
<keyword evidence="2" id="KW-0732">Signal</keyword>
<dbReference type="Pfam" id="PF00147">
    <property type="entry name" value="Fibrinogen_C"/>
    <property type="match status" value="1"/>
</dbReference>
<evidence type="ECO:0000256" key="1">
    <source>
        <dbReference type="SAM" id="Coils"/>
    </source>
</evidence>
<name>A0ABM0K870_APLCA</name>
<evidence type="ECO:0000313" key="5">
    <source>
        <dbReference type="RefSeq" id="XP_005111093.2"/>
    </source>
</evidence>
<dbReference type="CDD" id="cd00087">
    <property type="entry name" value="FReD"/>
    <property type="match status" value="1"/>
</dbReference>
<dbReference type="PROSITE" id="PS51406">
    <property type="entry name" value="FIBRINOGEN_C_2"/>
    <property type="match status" value="1"/>
</dbReference>
<dbReference type="SUPFAM" id="SSF56496">
    <property type="entry name" value="Fibrinogen C-terminal domain-like"/>
    <property type="match status" value="1"/>
</dbReference>
<dbReference type="InterPro" id="IPR036056">
    <property type="entry name" value="Fibrinogen-like_C"/>
</dbReference>
<evidence type="ECO:0000256" key="2">
    <source>
        <dbReference type="SAM" id="SignalP"/>
    </source>
</evidence>
<reference evidence="5" key="1">
    <citation type="submission" date="2025-08" db="UniProtKB">
        <authorList>
            <consortium name="RefSeq"/>
        </authorList>
    </citation>
    <scope>IDENTIFICATION</scope>
</reference>
<sequence>MALHDCLHYVSANLILWAAASLLSASACVLKATAPQVDIGRTSDVSLECRNPHPAHDISEVVAMRILRWEVNEWNSVAECRGGEADVRMESEDAVAVGSVSSAAGSYLRLTWPVATNTTIGHYRCDVVSFTVQESVTWQKSLPVFITNKRYASLQLLGLVVEENKRACLEQLSSDKQEIVQNVTATLENKVKAIGQMVSRVVEERVREALEQMTERLEAQRVAFEQQLTAVKRKQQLQSCADAEGLGPRPVVFLGNGMEVVCDTITDGGGWIVIQRRASGEGNFFRDWTDYKYGFGDLSGNFWFGLEKIHQLTNQIRFELRIDFKYKEVDYFASYSKFFLQGETDNYKIQLSGFQGNVVNDMLIHNGAAFSTKDRDNNSDIQDCAQQYKGGWWYSICHEVNLNGLWGSKTFGEGMNWKSVTTHYDSVTFTEMKIRPLV</sequence>
<dbReference type="Gene3D" id="3.90.215.10">
    <property type="entry name" value="Gamma Fibrinogen, chain A, domain 1"/>
    <property type="match status" value="1"/>
</dbReference>
<dbReference type="InterPro" id="IPR014716">
    <property type="entry name" value="Fibrinogen_a/b/g_C_1"/>
</dbReference>
<evidence type="ECO:0000313" key="4">
    <source>
        <dbReference type="Proteomes" id="UP000694888"/>
    </source>
</evidence>